<organism evidence="1 2">
    <name type="scientific">Leucobacter viscericola</name>
    <dbReference type="NCBI Taxonomy" id="2714935"/>
    <lineage>
        <taxon>Bacteria</taxon>
        <taxon>Bacillati</taxon>
        <taxon>Actinomycetota</taxon>
        <taxon>Actinomycetes</taxon>
        <taxon>Micrococcales</taxon>
        <taxon>Microbacteriaceae</taxon>
        <taxon>Leucobacter</taxon>
    </lineage>
</organism>
<dbReference type="RefSeq" id="WP_166292164.1">
    <property type="nucleotide sequence ID" value="NZ_CP049863.1"/>
</dbReference>
<accession>A0A6G7XH38</accession>
<evidence type="ECO:0000313" key="2">
    <source>
        <dbReference type="Proteomes" id="UP000502677"/>
    </source>
</evidence>
<reference evidence="1 2" key="1">
    <citation type="submission" date="2020-03" db="EMBL/GenBank/DDBJ databases">
        <title>Leucobacter sp. nov., isolated from beetles.</title>
        <authorList>
            <person name="Hyun D.-W."/>
            <person name="Bae J.-W."/>
        </authorList>
    </citation>
    <scope>NUCLEOTIDE SEQUENCE [LARGE SCALE GENOMIC DNA]</scope>
    <source>
        <strain evidence="1 2">HDW9C</strain>
    </source>
</reference>
<sequence length="128" mass="14005">MTTTKLPGAKAWLGPAADEMTESQIERFTELVNLYDVKVRLRRPDYGTATYYEADYEDDNDAALTAALEIAIGTFNLGARGQSLIQARIDAYQGAVVAHLAGESEVQAAQDARISRLTLRKQLGKGKK</sequence>
<gene>
    <name evidence="1" type="ORF">G7068_11950</name>
</gene>
<dbReference type="Proteomes" id="UP000502677">
    <property type="component" value="Chromosome"/>
</dbReference>
<keyword evidence="2" id="KW-1185">Reference proteome</keyword>
<dbReference type="AlphaFoldDB" id="A0A6G7XH38"/>
<dbReference type="KEGG" id="lvi:G7068_11950"/>
<name>A0A6G7XH38_9MICO</name>
<proteinExistence type="predicted"/>
<protein>
    <submittedName>
        <fullName evidence="1">Uncharacterized protein</fullName>
    </submittedName>
</protein>
<evidence type="ECO:0000313" key="1">
    <source>
        <dbReference type="EMBL" id="QIK63822.1"/>
    </source>
</evidence>
<dbReference type="EMBL" id="CP049863">
    <property type="protein sequence ID" value="QIK63822.1"/>
    <property type="molecule type" value="Genomic_DNA"/>
</dbReference>